<dbReference type="EMBL" id="CP137080">
    <property type="protein sequence ID" value="WOQ70003.1"/>
    <property type="molecule type" value="Genomic_DNA"/>
</dbReference>
<organism evidence="2 3">
    <name type="scientific">Microbacterium limosum</name>
    <dbReference type="NCBI Taxonomy" id="3079935"/>
    <lineage>
        <taxon>Bacteria</taxon>
        <taxon>Bacillati</taxon>
        <taxon>Actinomycetota</taxon>
        <taxon>Actinomycetes</taxon>
        <taxon>Micrococcales</taxon>
        <taxon>Microbacteriaceae</taxon>
        <taxon>Microbacterium</taxon>
    </lineage>
</organism>
<dbReference type="Proteomes" id="UP001329313">
    <property type="component" value="Chromosome"/>
</dbReference>
<reference evidence="2 3" key="1">
    <citation type="submission" date="2023-10" db="EMBL/GenBank/DDBJ databases">
        <title>Y20.</title>
        <authorList>
            <person name="Zhang G."/>
            <person name="Ding Y."/>
        </authorList>
    </citation>
    <scope>NUCLEOTIDE SEQUENCE [LARGE SCALE GENOMIC DNA]</scope>
    <source>
        <strain evidence="2 3">Y20</strain>
    </source>
</reference>
<feature type="transmembrane region" description="Helical" evidence="1">
    <location>
        <begin position="12"/>
        <end position="36"/>
    </location>
</feature>
<keyword evidence="1" id="KW-0472">Membrane</keyword>
<gene>
    <name evidence="2" type="ORF">RYJ27_01865</name>
</gene>
<name>A0AAU0MIE7_9MICO</name>
<sequence>MTSASLARRRSAGRVFAIVTGVVLIAAIAVLAWVGVRALLAQQHLSSAQAVAGEVQSTLSTEPAAMATAAAALADETAAARDLTSDPVWKLVEGVPWIGPQLSAVSTVAASIDTLVRSGLAPLLDVAAGLDVSAFAPRDGAIDLAPLIAMQQPAATAASAAAQSAASLDDLDTAGLVGAVRQPLAEASELMGTVATATEALARATQLVPPMLGADGPRNYLVLFQNNAEWRSLGGIPGAVILVNTDGGRISLAGESDANELTQGGEPIAALSSEVQGIYGLDPVRFMHNTTLVPDFALTGELSRAFWERATGTAVDGVISIDPVALSYLLRATGPVTLPSGDVLTSENAVPLLLNDVYFRYSEPAEQDAFFASAAAAVFGALTSGEASPTALVEALVQAGSEDRLLIWNERDEEQTVLEGTTLVGALPVTDLEATRFGVFVNDGTGSKMDYYARLETSLGWCESATDGTTRAGLSVTVRSEAPADAATSLPGYITGFGTFVPEGLIRTVTYIYMPQGSTVLGDAATAGTLGPGTHDGRQVVSWTSDLWPGESATYEVVVQTPYTELLELVRTPTLFGTEDADVAAACGVAP</sequence>
<keyword evidence="1" id="KW-1133">Transmembrane helix</keyword>
<dbReference type="AlphaFoldDB" id="A0AAU0MIE7"/>
<evidence type="ECO:0000256" key="1">
    <source>
        <dbReference type="SAM" id="Phobius"/>
    </source>
</evidence>
<evidence type="ECO:0000313" key="3">
    <source>
        <dbReference type="Proteomes" id="UP001329313"/>
    </source>
</evidence>
<proteinExistence type="predicted"/>
<dbReference type="RefSeq" id="WP_330171097.1">
    <property type="nucleotide sequence ID" value="NZ_CP137080.1"/>
</dbReference>
<keyword evidence="3" id="KW-1185">Reference proteome</keyword>
<dbReference type="Pfam" id="PF13196">
    <property type="entry name" value="DUF4012"/>
    <property type="match status" value="1"/>
</dbReference>
<evidence type="ECO:0000313" key="2">
    <source>
        <dbReference type="EMBL" id="WOQ70003.1"/>
    </source>
</evidence>
<accession>A0AAU0MIE7</accession>
<protein>
    <submittedName>
        <fullName evidence="2">DUF4012 domain-containing protein</fullName>
    </submittedName>
</protein>
<keyword evidence="1" id="KW-0812">Transmembrane</keyword>
<dbReference type="KEGG" id="mliy:RYJ27_01865"/>
<dbReference type="InterPro" id="IPR025101">
    <property type="entry name" value="DUF4012"/>
</dbReference>